<dbReference type="AlphaFoldDB" id="A0A819B742"/>
<dbReference type="Gene3D" id="3.10.450.730">
    <property type="entry name" value="BLIP domain"/>
    <property type="match status" value="2"/>
</dbReference>
<evidence type="ECO:0000256" key="1">
    <source>
        <dbReference type="ARBA" id="ARBA00022729"/>
    </source>
</evidence>
<accession>A0A819B742</accession>
<protein>
    <submittedName>
        <fullName evidence="2">Uncharacterized protein</fullName>
    </submittedName>
</protein>
<organism evidence="2 3">
    <name type="scientific">Adineta steineri</name>
    <dbReference type="NCBI Taxonomy" id="433720"/>
    <lineage>
        <taxon>Eukaryota</taxon>
        <taxon>Metazoa</taxon>
        <taxon>Spiralia</taxon>
        <taxon>Gnathifera</taxon>
        <taxon>Rotifera</taxon>
        <taxon>Eurotatoria</taxon>
        <taxon>Bdelloidea</taxon>
        <taxon>Adinetida</taxon>
        <taxon>Adinetidae</taxon>
        <taxon>Adineta</taxon>
    </lineage>
</organism>
<reference evidence="2" key="1">
    <citation type="submission" date="2021-02" db="EMBL/GenBank/DDBJ databases">
        <authorList>
            <person name="Nowell W R."/>
        </authorList>
    </citation>
    <scope>NUCLEOTIDE SEQUENCE</scope>
</reference>
<dbReference type="EMBL" id="CAJOAZ010001271">
    <property type="protein sequence ID" value="CAF3791818.1"/>
    <property type="molecule type" value="Genomic_DNA"/>
</dbReference>
<dbReference type="Gene3D" id="3.30.1450.10">
    <property type="match status" value="2"/>
</dbReference>
<dbReference type="InterPro" id="IPR037873">
    <property type="entry name" value="BamE-like"/>
</dbReference>
<sequence length="652" mass="68932">MGNKPSRTTPPCRCACCSRCCRPKTSTTIAPTPVPPTSIPPTPILPRPSSSRVFKFTDYEPADMPDIYRDKADYQDLLDIEPLVRSIIMAQLSSQTASSNKTNLIKEPLENKWTESYMTHGELSDVITEVNSDTHGCIKNVTVSAPTIYTITKQQYTTIQIGWTRNQVTNLVGSYGAVIVQTSASSGNVTIVQYTGTGTTAAVVLFGFVDGQLISKSEASFDSPVNNKITLQQYKTIQIGWTQQQVTQLLGGPGNIISQTGTSGLPYQATTVQYFGLQSSTARDQVTNLVGSSGNAVSEAGTANTVAVIVQYTGLGTTYGLVAFGFVSGKVVSKFEVGLDLPVSNKITLQQYKTIQSGWTQQQVAVLLGGPGTIVSQVGALGPYQLTTVQYTGLLSSTVIADFVFIGGTLSSKAQIGLDTGVYTINYQQYTAIQVGWIRDQVTSLVGSAGNAVSEATAGNTAAVIVQYTGCDTVYGIATISFVGGKVISKSEFGIDPPASNKITLQQYKTIQSGWTQQQVAVLLGGPGTIVSQVGTPGPYQLTTVQYSGLQSSTAIADFVFIGGSLSSKAQIGLDTGVYAITNEQYTAIQVGWTRDQVTSLVGSTGNAMSEGGTGSTAVVLLQYTVPQSAYGQATFIFISGKLSSKSKFGFK</sequence>
<name>A0A819B742_9BILA</name>
<dbReference type="SUPFAM" id="SSF55648">
    <property type="entry name" value="beta-lactamase-inhibitor protein, BLIP"/>
    <property type="match status" value="2"/>
</dbReference>
<proteinExistence type="predicted"/>
<keyword evidence="1" id="KW-0732">Signal</keyword>
<dbReference type="InterPro" id="IPR009099">
    <property type="entry name" value="Beta-lactamas_inhib"/>
</dbReference>
<dbReference type="Proteomes" id="UP000663844">
    <property type="component" value="Unassembled WGS sequence"/>
</dbReference>
<dbReference type="InterPro" id="IPR024221">
    <property type="entry name" value="BLIP_dom_sf"/>
</dbReference>
<dbReference type="Pfam" id="PF07467">
    <property type="entry name" value="BLIP"/>
    <property type="match status" value="2"/>
</dbReference>
<comment type="caution">
    <text evidence="2">The sequence shown here is derived from an EMBL/GenBank/DDBJ whole genome shotgun (WGS) entry which is preliminary data.</text>
</comment>
<evidence type="ECO:0000313" key="2">
    <source>
        <dbReference type="EMBL" id="CAF3791818.1"/>
    </source>
</evidence>
<evidence type="ECO:0000313" key="3">
    <source>
        <dbReference type="Proteomes" id="UP000663844"/>
    </source>
</evidence>
<gene>
    <name evidence="2" type="ORF">OXD698_LOCUS17728</name>
</gene>